<dbReference type="Pfam" id="PF07727">
    <property type="entry name" value="RVT_2"/>
    <property type="match status" value="1"/>
</dbReference>
<dbReference type="InterPro" id="IPR027417">
    <property type="entry name" value="P-loop_NTPase"/>
</dbReference>
<keyword evidence="1" id="KW-0378">Hydrolase</keyword>
<dbReference type="EMBL" id="BKCJ010005756">
    <property type="protein sequence ID" value="GEU68471.1"/>
    <property type="molecule type" value="Genomic_DNA"/>
</dbReference>
<comment type="similarity">
    <text evidence="1">Belongs to the helicase family.</text>
</comment>
<evidence type="ECO:0000259" key="3">
    <source>
        <dbReference type="Pfam" id="PF07727"/>
    </source>
</evidence>
<feature type="non-terminal residue" evidence="4">
    <location>
        <position position="1"/>
    </location>
</feature>
<keyword evidence="1" id="KW-0227">DNA damage</keyword>
<dbReference type="GO" id="GO:0005524">
    <property type="term" value="F:ATP binding"/>
    <property type="evidence" value="ECO:0007669"/>
    <property type="project" value="UniProtKB-KW"/>
</dbReference>
<dbReference type="GO" id="GO:0043139">
    <property type="term" value="F:5'-3' DNA helicase activity"/>
    <property type="evidence" value="ECO:0007669"/>
    <property type="project" value="UniProtKB-EC"/>
</dbReference>
<comment type="catalytic activity">
    <reaction evidence="1">
        <text>ATP + H2O = ADP + phosphate + H(+)</text>
        <dbReference type="Rhea" id="RHEA:13065"/>
        <dbReference type="ChEBI" id="CHEBI:15377"/>
        <dbReference type="ChEBI" id="CHEBI:15378"/>
        <dbReference type="ChEBI" id="CHEBI:30616"/>
        <dbReference type="ChEBI" id="CHEBI:43474"/>
        <dbReference type="ChEBI" id="CHEBI:456216"/>
        <dbReference type="EC" id="5.6.2.3"/>
    </reaction>
</comment>
<dbReference type="EC" id="5.6.2.3" evidence="1"/>
<evidence type="ECO:0000259" key="2">
    <source>
        <dbReference type="Pfam" id="PF05970"/>
    </source>
</evidence>
<dbReference type="InterPro" id="IPR010285">
    <property type="entry name" value="DNA_helicase_pif1-like_DEAD"/>
</dbReference>
<evidence type="ECO:0000313" key="4">
    <source>
        <dbReference type="EMBL" id="GEU68471.1"/>
    </source>
</evidence>
<dbReference type="PANTHER" id="PTHR10492">
    <property type="match status" value="1"/>
</dbReference>
<protein>
    <recommendedName>
        <fullName evidence="1">ATP-dependent DNA helicase</fullName>
        <ecNumber evidence="1">5.6.2.3</ecNumber>
    </recommendedName>
</protein>
<keyword evidence="1 4" id="KW-0347">Helicase</keyword>
<dbReference type="SUPFAM" id="SSF52540">
    <property type="entry name" value="P-loop containing nucleoside triphosphate hydrolases"/>
    <property type="match status" value="1"/>
</dbReference>
<dbReference type="InterPro" id="IPR013103">
    <property type="entry name" value="RVT_2"/>
</dbReference>
<feature type="domain" description="DNA helicase Pif1-like DEAD-box helicase" evidence="2">
    <location>
        <begin position="384"/>
        <end position="503"/>
    </location>
</feature>
<keyword evidence="1" id="KW-0547">Nucleotide-binding</keyword>
<dbReference type="GO" id="GO:0000723">
    <property type="term" value="P:telomere maintenance"/>
    <property type="evidence" value="ECO:0007669"/>
    <property type="project" value="InterPro"/>
</dbReference>
<comment type="caution">
    <text evidence="4">The sequence shown here is derived from an EMBL/GenBank/DDBJ whole genome shotgun (WGS) entry which is preliminary data.</text>
</comment>
<dbReference type="AlphaFoldDB" id="A0A6L2M399"/>
<dbReference type="Pfam" id="PF05970">
    <property type="entry name" value="PIF1"/>
    <property type="match status" value="1"/>
</dbReference>
<dbReference type="GO" id="GO:0016787">
    <property type="term" value="F:hydrolase activity"/>
    <property type="evidence" value="ECO:0007669"/>
    <property type="project" value="UniProtKB-KW"/>
</dbReference>
<feature type="domain" description="Reverse transcriptase Ty1/copia-type" evidence="3">
    <location>
        <begin position="1"/>
        <end position="74"/>
    </location>
</feature>
<name>A0A6L2M399_TANCI</name>
<comment type="cofactor">
    <cofactor evidence="1">
        <name>Mg(2+)</name>
        <dbReference type="ChEBI" id="CHEBI:18420"/>
    </cofactor>
</comment>
<keyword evidence="1" id="KW-0234">DNA repair</keyword>
<reference evidence="4" key="1">
    <citation type="journal article" date="2019" name="Sci. Rep.">
        <title>Draft genome of Tanacetum cinerariifolium, the natural source of mosquito coil.</title>
        <authorList>
            <person name="Yamashiro T."/>
            <person name="Shiraishi A."/>
            <person name="Satake H."/>
            <person name="Nakayama K."/>
        </authorList>
    </citation>
    <scope>NUCLEOTIDE SEQUENCE</scope>
</reference>
<dbReference type="GO" id="GO:0006281">
    <property type="term" value="P:DNA repair"/>
    <property type="evidence" value="ECO:0007669"/>
    <property type="project" value="UniProtKB-KW"/>
</dbReference>
<dbReference type="PANTHER" id="PTHR10492:SF94">
    <property type="entry name" value="ATP-DEPENDENT DNA HELICASE"/>
    <property type="match status" value="1"/>
</dbReference>
<dbReference type="Gene3D" id="3.40.50.300">
    <property type="entry name" value="P-loop containing nucleotide triphosphate hydrolases"/>
    <property type="match status" value="1"/>
</dbReference>
<keyword evidence="1" id="KW-0067">ATP-binding</keyword>
<accession>A0A6L2M399</accession>
<sequence length="547" mass="61658">FAPVARIEAIRLFLAYAAHKDFTVFQMDLKTTFLNGILKEEVYVCQHPGFVSKQYPDHVYALDKALYGLKQAPRETEIDLPRSFPSNLGKLSLEHVEKKREYNKQHYARQKANIPKQIASGEGSSQHATAAINRVEKKREYNKQHYARQKANKLKQIASAEGSSQYATVDTGIRVKPRRLLPSFDVVMTQASPTTEGCTDGNVNPSSIGENQDIDPYDIIYHDIPEQHRVLKEQPPCADLADLGPLDNYRVTLNALVKLNQRNYNLLTTSEVAGIWVEGNNNITAYKKSIVVYGRDGESIDEIIRDEENIEEDSEEPNKTNGRKTVTMWEYYCYKFQIQSTPNVLLLGGRLLQQFVVDAYIKIKTSRLLFCERNQSKIRAYLCQDGPGGTRKRFLYKALLANVWSRSLIALATASSGAAANNMSGGRTAHSLFKIQINLKNNSLCNIKKQSGIAKLLRAAKLIIWDEASMAKRQGVEALDRSMQDITGMRLPFGGKIMVLGVEKKIVSGSAKVCYDNQQRSRTDNSERWRLSSGTGFLTFQEEFHAT</sequence>
<organism evidence="4">
    <name type="scientific">Tanacetum cinerariifolium</name>
    <name type="common">Dalmatian daisy</name>
    <name type="synonym">Chrysanthemum cinerariifolium</name>
    <dbReference type="NCBI Taxonomy" id="118510"/>
    <lineage>
        <taxon>Eukaryota</taxon>
        <taxon>Viridiplantae</taxon>
        <taxon>Streptophyta</taxon>
        <taxon>Embryophyta</taxon>
        <taxon>Tracheophyta</taxon>
        <taxon>Spermatophyta</taxon>
        <taxon>Magnoliopsida</taxon>
        <taxon>eudicotyledons</taxon>
        <taxon>Gunneridae</taxon>
        <taxon>Pentapetalae</taxon>
        <taxon>asterids</taxon>
        <taxon>campanulids</taxon>
        <taxon>Asterales</taxon>
        <taxon>Asteraceae</taxon>
        <taxon>Asteroideae</taxon>
        <taxon>Anthemideae</taxon>
        <taxon>Anthemidinae</taxon>
        <taxon>Tanacetum</taxon>
    </lineage>
</organism>
<evidence type="ECO:0000256" key="1">
    <source>
        <dbReference type="RuleBase" id="RU363044"/>
    </source>
</evidence>
<keyword evidence="1" id="KW-0233">DNA recombination</keyword>
<proteinExistence type="inferred from homology"/>
<gene>
    <name evidence="4" type="ORF">Tci_040449</name>
</gene>
<dbReference type="GO" id="GO:0006310">
    <property type="term" value="P:DNA recombination"/>
    <property type="evidence" value="ECO:0007669"/>
    <property type="project" value="UniProtKB-KW"/>
</dbReference>